<comment type="caution">
    <text evidence="9">The sequence shown here is derived from an EMBL/GenBank/DDBJ whole genome shotgun (WGS) entry which is preliminary data.</text>
</comment>
<evidence type="ECO:0000256" key="6">
    <source>
        <dbReference type="PIRSR" id="PIRSR600821-50"/>
    </source>
</evidence>
<keyword evidence="4 5" id="KW-0413">Isomerase</keyword>
<comment type="catalytic activity">
    <reaction evidence="1 5">
        <text>L-alanine = D-alanine</text>
        <dbReference type="Rhea" id="RHEA:20249"/>
        <dbReference type="ChEBI" id="CHEBI:57416"/>
        <dbReference type="ChEBI" id="CHEBI:57972"/>
        <dbReference type="EC" id="5.1.1.1"/>
    </reaction>
</comment>
<sequence>MFKDYRPVWEEINLDNLVYNIRQIKLKVGNNKGLIGVVKANAYGHGALEVSQVLLENGVNRLAVSELDEAIELRENGIKAPIMILGIVPDTFLNDIIDYNVEPVVPSYEYASKLSKVAKNKWKTAKIHVAVDTGMGRIGFQPNENSIEEIYNISKLPNIEIQSLFSHFSTSDEKDKTYSQEQFEKYKTFYNELINRKIKISMRDIANSAAIMELQDTYCDAVRPGIIIYGYYPSDDVDRNDLSIKPVMSLKAKVAYVKTLEAGKYVGYGRKFKSERKSVIATLPIGYADGYTRMLSGKAKVIVNGKFAPVVGNICMDQCMIDVTDAGEVNVGDEVILMGEKNGLKFDAEDIAKTIGTISYEILCSISRRVPRVYIKDGKIIKIRNYLK</sequence>
<dbReference type="Gene3D" id="2.40.37.10">
    <property type="entry name" value="Lyase, Ornithine Decarboxylase, Chain A, domain 1"/>
    <property type="match status" value="1"/>
</dbReference>
<dbReference type="GO" id="GO:0009252">
    <property type="term" value="P:peptidoglycan biosynthetic process"/>
    <property type="evidence" value="ECO:0007669"/>
    <property type="project" value="TreeGrafter"/>
</dbReference>
<dbReference type="EMBL" id="LITQ01000002">
    <property type="protein sequence ID" value="OAA94733.1"/>
    <property type="molecule type" value="Genomic_DNA"/>
</dbReference>
<dbReference type="FunFam" id="2.40.37.10:FF:000006">
    <property type="entry name" value="Alanine racemase"/>
    <property type="match status" value="1"/>
</dbReference>
<dbReference type="SUPFAM" id="SSF51419">
    <property type="entry name" value="PLP-binding barrel"/>
    <property type="match status" value="1"/>
</dbReference>
<dbReference type="FunFam" id="3.20.20.10:FF:000002">
    <property type="entry name" value="Alanine racemase"/>
    <property type="match status" value="1"/>
</dbReference>
<dbReference type="Gene3D" id="3.20.20.10">
    <property type="entry name" value="Alanine racemase"/>
    <property type="match status" value="1"/>
</dbReference>
<keyword evidence="12" id="KW-1185">Reference proteome</keyword>
<evidence type="ECO:0000256" key="4">
    <source>
        <dbReference type="ARBA" id="ARBA00023235"/>
    </source>
</evidence>
<dbReference type="Pfam" id="PF00842">
    <property type="entry name" value="Ala_racemase_C"/>
    <property type="match status" value="1"/>
</dbReference>
<feature type="domain" description="Alanine racemase C-terminal" evidence="8">
    <location>
        <begin position="247"/>
        <end position="375"/>
    </location>
</feature>
<dbReference type="SUPFAM" id="SSF50621">
    <property type="entry name" value="Alanine racemase C-terminal domain-like"/>
    <property type="match status" value="1"/>
</dbReference>
<evidence type="ECO:0000313" key="10">
    <source>
        <dbReference type="EMBL" id="OBR93361.1"/>
    </source>
</evidence>
<dbReference type="Proteomes" id="UP000093694">
    <property type="component" value="Unassembled WGS sequence"/>
</dbReference>
<dbReference type="InterPro" id="IPR011079">
    <property type="entry name" value="Ala_racemase_C"/>
</dbReference>
<name>A0A166UA53_9CLOT</name>
<dbReference type="InterPro" id="IPR009006">
    <property type="entry name" value="Ala_racemase/Decarboxylase_C"/>
</dbReference>
<dbReference type="Pfam" id="PF01168">
    <property type="entry name" value="Ala_racemase_N"/>
    <property type="match status" value="1"/>
</dbReference>
<dbReference type="RefSeq" id="WP_013239842.1">
    <property type="nucleotide sequence ID" value="NZ_LITQ01000002.1"/>
</dbReference>
<dbReference type="GO" id="GO:0008784">
    <property type="term" value="F:alanine racemase activity"/>
    <property type="evidence" value="ECO:0007669"/>
    <property type="project" value="UniProtKB-UniRule"/>
</dbReference>
<dbReference type="InterPro" id="IPR000821">
    <property type="entry name" value="Ala_racemase"/>
</dbReference>
<dbReference type="PANTHER" id="PTHR30511:SF0">
    <property type="entry name" value="ALANINE RACEMASE, CATABOLIC-RELATED"/>
    <property type="match status" value="1"/>
</dbReference>
<evidence type="ECO:0000313" key="12">
    <source>
        <dbReference type="Proteomes" id="UP000093694"/>
    </source>
</evidence>
<organism evidence="9 11">
    <name type="scientific">Clostridium coskatii</name>
    <dbReference type="NCBI Taxonomy" id="1705578"/>
    <lineage>
        <taxon>Bacteria</taxon>
        <taxon>Bacillati</taxon>
        <taxon>Bacillota</taxon>
        <taxon>Clostridia</taxon>
        <taxon>Eubacteriales</taxon>
        <taxon>Clostridiaceae</taxon>
        <taxon>Clostridium</taxon>
    </lineage>
</organism>
<dbReference type="HAMAP" id="MF_01201">
    <property type="entry name" value="Ala_racemase"/>
    <property type="match status" value="1"/>
</dbReference>
<feature type="active site" description="Proton acceptor; specific for D-alanine" evidence="5">
    <location>
        <position position="39"/>
    </location>
</feature>
<dbReference type="PROSITE" id="PS00395">
    <property type="entry name" value="ALANINE_RACEMASE"/>
    <property type="match status" value="1"/>
</dbReference>
<dbReference type="NCBIfam" id="TIGR00492">
    <property type="entry name" value="alr"/>
    <property type="match status" value="1"/>
</dbReference>
<dbReference type="PRINTS" id="PR00992">
    <property type="entry name" value="ALARACEMASE"/>
</dbReference>
<dbReference type="InterPro" id="IPR001608">
    <property type="entry name" value="Ala_racemase_N"/>
</dbReference>
<gene>
    <name evidence="9" type="primary">alr_1</name>
    <name evidence="10" type="ORF">CLCOS_24020</name>
    <name evidence="9" type="ORF">WX73_02446</name>
</gene>
<accession>A0A166UA53</accession>
<evidence type="ECO:0000256" key="3">
    <source>
        <dbReference type="ARBA" id="ARBA00022898"/>
    </source>
</evidence>
<proteinExistence type="inferred from homology"/>
<dbReference type="UniPathway" id="UPA00042">
    <property type="reaction ID" value="UER00497"/>
</dbReference>
<feature type="modified residue" description="N6-(pyridoxal phosphate)lysine" evidence="5 6">
    <location>
        <position position="39"/>
    </location>
</feature>
<dbReference type="GO" id="GO:0030170">
    <property type="term" value="F:pyridoxal phosphate binding"/>
    <property type="evidence" value="ECO:0007669"/>
    <property type="project" value="UniProtKB-UniRule"/>
</dbReference>
<dbReference type="Proteomes" id="UP000077384">
    <property type="component" value="Unassembled WGS sequence"/>
</dbReference>
<dbReference type="GO" id="GO:0030632">
    <property type="term" value="P:D-alanine biosynthetic process"/>
    <property type="evidence" value="ECO:0007669"/>
    <property type="project" value="UniProtKB-UniRule"/>
</dbReference>
<comment type="cofactor">
    <cofactor evidence="2 5 6">
        <name>pyridoxal 5'-phosphate</name>
        <dbReference type="ChEBI" id="CHEBI:597326"/>
    </cofactor>
</comment>
<comment type="similarity">
    <text evidence="5">Belongs to the alanine racemase family.</text>
</comment>
<dbReference type="InterPro" id="IPR020622">
    <property type="entry name" value="Ala_racemase_pyridoxalP-BS"/>
</dbReference>
<dbReference type="CDD" id="cd00430">
    <property type="entry name" value="PLPDE_III_AR"/>
    <property type="match status" value="1"/>
</dbReference>
<evidence type="ECO:0000256" key="5">
    <source>
        <dbReference type="HAMAP-Rule" id="MF_01201"/>
    </source>
</evidence>
<evidence type="ECO:0000256" key="7">
    <source>
        <dbReference type="PIRSR" id="PIRSR600821-52"/>
    </source>
</evidence>
<comment type="pathway">
    <text evidence="5">Amino-acid biosynthesis; D-alanine biosynthesis; D-alanine from L-alanine: step 1/1.</text>
</comment>
<dbReference type="PATRIC" id="fig|1705578.3.peg.1768"/>
<protein>
    <recommendedName>
        <fullName evidence="5">Alanine racemase</fullName>
        <ecNumber evidence="5">5.1.1.1</ecNumber>
    </recommendedName>
</protein>
<comment type="function">
    <text evidence="5">Catalyzes the interconversion of L-alanine and D-alanine. May also act on other amino acids.</text>
</comment>
<evidence type="ECO:0000256" key="2">
    <source>
        <dbReference type="ARBA" id="ARBA00001933"/>
    </source>
</evidence>
<evidence type="ECO:0000256" key="1">
    <source>
        <dbReference type="ARBA" id="ARBA00000316"/>
    </source>
</evidence>
<dbReference type="SMART" id="SM01005">
    <property type="entry name" value="Ala_racemase_C"/>
    <property type="match status" value="1"/>
</dbReference>
<dbReference type="InterPro" id="IPR029066">
    <property type="entry name" value="PLP-binding_barrel"/>
</dbReference>
<evidence type="ECO:0000313" key="11">
    <source>
        <dbReference type="Proteomes" id="UP000077384"/>
    </source>
</evidence>
<feature type="active site" description="Proton acceptor; specific for L-alanine" evidence="5">
    <location>
        <position position="268"/>
    </location>
</feature>
<dbReference type="EMBL" id="LROR01000053">
    <property type="protein sequence ID" value="OBR93361.1"/>
    <property type="molecule type" value="Genomic_DNA"/>
</dbReference>
<dbReference type="EC" id="5.1.1.1" evidence="5"/>
<keyword evidence="3 5" id="KW-0663">Pyridoxal phosphate</keyword>
<evidence type="ECO:0000313" key="9">
    <source>
        <dbReference type="EMBL" id="OAA94733.1"/>
    </source>
</evidence>
<dbReference type="PANTHER" id="PTHR30511">
    <property type="entry name" value="ALANINE RACEMASE"/>
    <property type="match status" value="1"/>
</dbReference>
<reference evidence="10 12" key="2">
    <citation type="journal article" date="2016" name="Front. Microbiol.">
        <title>Industrial Acetogenic Biocatalysts: A Comparative Metabolic and Genomic Analysis.</title>
        <authorList>
            <person name="Bengelsdorf F."/>
            <person name="Poehlein A."/>
            <person name="Sonja S."/>
            <person name="Erz C."/>
            <person name="Hummel T."/>
            <person name="Hoffmeister S."/>
            <person name="Daniel R."/>
            <person name="Durre P."/>
        </authorList>
    </citation>
    <scope>NUCLEOTIDE SEQUENCE [LARGE SCALE GENOMIC DNA]</scope>
    <source>
        <strain evidence="10 12">PTA-10522</strain>
    </source>
</reference>
<feature type="binding site" evidence="5 7">
    <location>
        <position position="137"/>
    </location>
    <ligand>
        <name>substrate</name>
    </ligand>
</feature>
<evidence type="ECO:0000259" key="8">
    <source>
        <dbReference type="SMART" id="SM01005"/>
    </source>
</evidence>
<dbReference type="GO" id="GO:0005829">
    <property type="term" value="C:cytosol"/>
    <property type="evidence" value="ECO:0007669"/>
    <property type="project" value="TreeGrafter"/>
</dbReference>
<dbReference type="AlphaFoldDB" id="A0A166UA53"/>
<reference evidence="9 11" key="1">
    <citation type="journal article" date="2015" name="Biotechnol. Bioeng.">
        <title>Genome sequence and phenotypic characterization of Caulobacter segnis.</title>
        <authorList>
            <person name="Patel S."/>
            <person name="Fletcher B."/>
            <person name="Scott D.C."/>
            <person name="Ely B."/>
        </authorList>
    </citation>
    <scope>NUCLEOTIDE SEQUENCE [LARGE SCALE GENOMIC DNA]</scope>
    <source>
        <strain evidence="9 11">PS02</strain>
    </source>
</reference>
<feature type="binding site" evidence="5 7">
    <location>
        <position position="316"/>
    </location>
    <ligand>
        <name>substrate</name>
    </ligand>
</feature>